<organism evidence="1 2">
    <name type="scientific">Gossypium stocksii</name>
    <dbReference type="NCBI Taxonomy" id="47602"/>
    <lineage>
        <taxon>Eukaryota</taxon>
        <taxon>Viridiplantae</taxon>
        <taxon>Streptophyta</taxon>
        <taxon>Embryophyta</taxon>
        <taxon>Tracheophyta</taxon>
        <taxon>Spermatophyta</taxon>
        <taxon>Magnoliopsida</taxon>
        <taxon>eudicotyledons</taxon>
        <taxon>Gunneridae</taxon>
        <taxon>Pentapetalae</taxon>
        <taxon>rosids</taxon>
        <taxon>malvids</taxon>
        <taxon>Malvales</taxon>
        <taxon>Malvaceae</taxon>
        <taxon>Malvoideae</taxon>
        <taxon>Gossypium</taxon>
    </lineage>
</organism>
<dbReference type="Proteomes" id="UP000828251">
    <property type="component" value="Unassembled WGS sequence"/>
</dbReference>
<protein>
    <submittedName>
        <fullName evidence="1">Uncharacterized protein</fullName>
    </submittedName>
</protein>
<sequence length="56" mass="5828">MGGSIIRILTCSGPIVIMATSFSNAAYEQLPLEEEAPFELLIPGSAIESSSDAVEA</sequence>
<reference evidence="1 2" key="1">
    <citation type="journal article" date="2021" name="Plant Biotechnol. J.">
        <title>Multi-omics assisted identification of the key and species-specific regulatory components of drought-tolerant mechanisms in Gossypium stocksii.</title>
        <authorList>
            <person name="Yu D."/>
            <person name="Ke L."/>
            <person name="Zhang D."/>
            <person name="Wu Y."/>
            <person name="Sun Y."/>
            <person name="Mei J."/>
            <person name="Sun J."/>
            <person name="Sun Y."/>
        </authorList>
    </citation>
    <scope>NUCLEOTIDE SEQUENCE [LARGE SCALE GENOMIC DNA]</scope>
    <source>
        <strain evidence="2">cv. E1</strain>
        <tissue evidence="1">Leaf</tissue>
    </source>
</reference>
<proteinExistence type="predicted"/>
<dbReference type="AlphaFoldDB" id="A0A9D3UFX6"/>
<evidence type="ECO:0000313" key="2">
    <source>
        <dbReference type="Proteomes" id="UP000828251"/>
    </source>
</evidence>
<keyword evidence="2" id="KW-1185">Reference proteome</keyword>
<accession>A0A9D3UFX6</accession>
<name>A0A9D3UFX6_9ROSI</name>
<gene>
    <name evidence="1" type="ORF">J1N35_041524</name>
</gene>
<comment type="caution">
    <text evidence="1">The sequence shown here is derived from an EMBL/GenBank/DDBJ whole genome shotgun (WGS) entry which is preliminary data.</text>
</comment>
<evidence type="ECO:0000313" key="1">
    <source>
        <dbReference type="EMBL" id="KAH1039781.1"/>
    </source>
</evidence>
<dbReference type="EMBL" id="JAIQCV010000012">
    <property type="protein sequence ID" value="KAH1039781.1"/>
    <property type="molecule type" value="Genomic_DNA"/>
</dbReference>